<reference evidence="7" key="2">
    <citation type="submission" date="2025-08" db="UniProtKB">
        <authorList>
            <consortium name="RefSeq"/>
        </authorList>
    </citation>
    <scope>IDENTIFICATION</scope>
    <source>
        <tissue evidence="7">Blood</tissue>
    </source>
</reference>
<name>A0A2D0R177_ICTPU</name>
<reference evidence="6" key="1">
    <citation type="journal article" date="2016" name="Nat. Commun.">
        <title>The channel catfish genome sequence provides insights into the evolution of scale formation in teleosts.</title>
        <authorList>
            <person name="Liu Z."/>
            <person name="Liu S."/>
            <person name="Yao J."/>
            <person name="Bao L."/>
            <person name="Zhang J."/>
            <person name="Li Y."/>
            <person name="Jiang C."/>
            <person name="Sun L."/>
            <person name="Wang R."/>
            <person name="Zhang Y."/>
            <person name="Zhou T."/>
            <person name="Zeng Q."/>
            <person name="Fu Q."/>
            <person name="Gao S."/>
            <person name="Li N."/>
            <person name="Koren S."/>
            <person name="Jiang Y."/>
            <person name="Zimin A."/>
            <person name="Xu P."/>
            <person name="Phillippy A.M."/>
            <person name="Geng X."/>
            <person name="Song L."/>
            <person name="Sun F."/>
            <person name="Li C."/>
            <person name="Wang X."/>
            <person name="Chen A."/>
            <person name="Jin Y."/>
            <person name="Yuan Z."/>
            <person name="Yang Y."/>
            <person name="Tan S."/>
            <person name="Peatman E."/>
            <person name="Lu J."/>
            <person name="Qin Z."/>
            <person name="Dunham R."/>
            <person name="Li Z."/>
            <person name="Sonstegard T."/>
            <person name="Feng J."/>
            <person name="Danzmann R.G."/>
            <person name="Schroeder S."/>
            <person name="Scheffler B."/>
            <person name="Duke M.V."/>
            <person name="Ballard L."/>
            <person name="Kucuktas H."/>
            <person name="Kaltenboeck L."/>
            <person name="Liu H."/>
            <person name="Armbruster J."/>
            <person name="Xie Y."/>
            <person name="Kirby M.L."/>
            <person name="Tian Y."/>
            <person name="Flanagan M.E."/>
            <person name="Mu W."/>
            <person name="Waldbieser G.C."/>
        </authorList>
    </citation>
    <scope>NUCLEOTIDE SEQUENCE [LARGE SCALE GENOMIC DNA]</scope>
    <source>
        <strain evidence="6">SDA103</strain>
    </source>
</reference>
<dbReference type="OrthoDB" id="9805957at2759"/>
<comment type="subcellular location">
    <subcellularLocation>
        <location evidence="1">Membrane</location>
    </subcellularLocation>
</comment>
<gene>
    <name evidence="7" type="primary">LOC108265689</name>
</gene>
<keyword evidence="3 4" id="KW-0472">Membrane</keyword>
<dbReference type="Pfam" id="PF07686">
    <property type="entry name" value="V-set"/>
    <property type="match status" value="1"/>
</dbReference>
<dbReference type="InterPro" id="IPR013783">
    <property type="entry name" value="Ig-like_fold"/>
</dbReference>
<feature type="domain" description="Immunoglobulin" evidence="5">
    <location>
        <begin position="43"/>
        <end position="143"/>
    </location>
</feature>
<proteinExistence type="predicted"/>
<dbReference type="Proteomes" id="UP000221080">
    <property type="component" value="Chromosome 5"/>
</dbReference>
<dbReference type="GO" id="GO:0004888">
    <property type="term" value="F:transmembrane signaling receptor activity"/>
    <property type="evidence" value="ECO:0007669"/>
    <property type="project" value="TreeGrafter"/>
</dbReference>
<dbReference type="PANTHER" id="PTHR11860">
    <property type="entry name" value="POLYMERIC-IMMUNOGLOBULIN RECEPTOR"/>
    <property type="match status" value="1"/>
</dbReference>
<evidence type="ECO:0000259" key="5">
    <source>
        <dbReference type="SMART" id="SM00409"/>
    </source>
</evidence>
<dbReference type="Gene3D" id="2.60.40.10">
    <property type="entry name" value="Immunoglobulins"/>
    <property type="match status" value="1"/>
</dbReference>
<dbReference type="KEGG" id="ipu:108265689"/>
<dbReference type="STRING" id="7998.ENSIPUP00000007286"/>
<dbReference type="InterPro" id="IPR050671">
    <property type="entry name" value="CD300_family_receptors"/>
</dbReference>
<dbReference type="PANTHER" id="PTHR11860:SF118">
    <property type="entry name" value="CMRF35-LIKE MOLECULE 3-RELATED"/>
    <property type="match status" value="1"/>
</dbReference>
<evidence type="ECO:0000313" key="7">
    <source>
        <dbReference type="RefSeq" id="XP_017323771.1"/>
    </source>
</evidence>
<evidence type="ECO:0000256" key="3">
    <source>
        <dbReference type="ARBA" id="ARBA00023136"/>
    </source>
</evidence>
<evidence type="ECO:0000256" key="2">
    <source>
        <dbReference type="ARBA" id="ARBA00022692"/>
    </source>
</evidence>
<evidence type="ECO:0000256" key="1">
    <source>
        <dbReference type="ARBA" id="ARBA00004370"/>
    </source>
</evidence>
<feature type="transmembrane region" description="Helical" evidence="4">
    <location>
        <begin position="202"/>
        <end position="225"/>
    </location>
</feature>
<protein>
    <submittedName>
        <fullName evidence="7">CMRF35-like molecule 5</fullName>
    </submittedName>
</protein>
<dbReference type="AlphaFoldDB" id="A0A2D0R177"/>
<sequence length="306" mass="33545">MYSYISHCAELRKYGVQKIMQTFLRTLSFFQVLICVTMKIKAESVFTGTEGGSVDISCKYPAGYQYTPMYFCRDLCSYSDVLIKSVKADTVISEGRYTALNTLSTRSFSVTIRQLTLKDSGVYYCGVDKWGKDKLTKVKLTVSQVHAVSTHAPVSRQNQISEVTLLFNATKVITTPSDHSTSYEQASSTNQTQHSLNPHGHLLPVCGGVLGLMLCCVLAALVIVYRKTSNTYSSWKLACCLPPAPENQIPNSSADQDIYHVYDEMLAVHSSAGPPVGDDSSATYSTIQLPAPADNDCSPYSLVAPH</sequence>
<dbReference type="GeneID" id="108265689"/>
<dbReference type="InterPro" id="IPR013106">
    <property type="entry name" value="Ig_V-set"/>
</dbReference>
<dbReference type="OMA" id="ESIYHCI"/>
<dbReference type="GO" id="GO:0005886">
    <property type="term" value="C:plasma membrane"/>
    <property type="evidence" value="ECO:0007669"/>
    <property type="project" value="TreeGrafter"/>
</dbReference>
<evidence type="ECO:0000256" key="4">
    <source>
        <dbReference type="SAM" id="Phobius"/>
    </source>
</evidence>
<dbReference type="SUPFAM" id="SSF48726">
    <property type="entry name" value="Immunoglobulin"/>
    <property type="match status" value="1"/>
</dbReference>
<dbReference type="RefSeq" id="XP_017323771.1">
    <property type="nucleotide sequence ID" value="XM_017468282.3"/>
</dbReference>
<keyword evidence="2 4" id="KW-0812">Transmembrane</keyword>
<evidence type="ECO:0000313" key="6">
    <source>
        <dbReference type="Proteomes" id="UP000221080"/>
    </source>
</evidence>
<accession>A0A2D0R177</accession>
<keyword evidence="6" id="KW-1185">Reference proteome</keyword>
<dbReference type="InterPro" id="IPR036179">
    <property type="entry name" value="Ig-like_dom_sf"/>
</dbReference>
<dbReference type="InterPro" id="IPR003599">
    <property type="entry name" value="Ig_sub"/>
</dbReference>
<organism evidence="6 7">
    <name type="scientific">Ictalurus punctatus</name>
    <name type="common">Channel catfish</name>
    <name type="synonym">Silurus punctatus</name>
    <dbReference type="NCBI Taxonomy" id="7998"/>
    <lineage>
        <taxon>Eukaryota</taxon>
        <taxon>Metazoa</taxon>
        <taxon>Chordata</taxon>
        <taxon>Craniata</taxon>
        <taxon>Vertebrata</taxon>
        <taxon>Euteleostomi</taxon>
        <taxon>Actinopterygii</taxon>
        <taxon>Neopterygii</taxon>
        <taxon>Teleostei</taxon>
        <taxon>Ostariophysi</taxon>
        <taxon>Siluriformes</taxon>
        <taxon>Ictaluridae</taxon>
        <taxon>Ictalurus</taxon>
    </lineage>
</organism>
<keyword evidence="4" id="KW-1133">Transmembrane helix</keyword>
<dbReference type="SMART" id="SM00409">
    <property type="entry name" value="IG"/>
    <property type="match status" value="1"/>
</dbReference>